<evidence type="ECO:0000313" key="4">
    <source>
        <dbReference type="EMBL" id="SHK54398.1"/>
    </source>
</evidence>
<keyword evidence="2 3" id="KW-0802">TPR repeat</keyword>
<dbReference type="Proteomes" id="UP000183997">
    <property type="component" value="Unassembled WGS sequence"/>
</dbReference>
<dbReference type="PROSITE" id="PS50005">
    <property type="entry name" value="TPR"/>
    <property type="match status" value="2"/>
</dbReference>
<dbReference type="SUPFAM" id="SSF48452">
    <property type="entry name" value="TPR-like"/>
    <property type="match status" value="1"/>
</dbReference>
<dbReference type="AlphaFoldDB" id="A0A1M6TC98"/>
<dbReference type="InterPro" id="IPR019734">
    <property type="entry name" value="TPR_rpt"/>
</dbReference>
<evidence type="ECO:0000256" key="1">
    <source>
        <dbReference type="ARBA" id="ARBA00022737"/>
    </source>
</evidence>
<dbReference type="PANTHER" id="PTHR44943:SF8">
    <property type="entry name" value="TPR REPEAT-CONTAINING PROTEIN MJ0263"/>
    <property type="match status" value="1"/>
</dbReference>
<dbReference type="InterPro" id="IPR051685">
    <property type="entry name" value="Ycf3/AcsC/BcsC/TPR_MFPF"/>
</dbReference>
<dbReference type="RefSeq" id="WP_238456794.1">
    <property type="nucleotide sequence ID" value="NZ_FRAR01000016.1"/>
</dbReference>
<dbReference type="STRING" id="1121421.SAMN02745123_02247"/>
<reference evidence="5" key="1">
    <citation type="submission" date="2016-11" db="EMBL/GenBank/DDBJ databases">
        <authorList>
            <person name="Varghese N."/>
            <person name="Submissions S."/>
        </authorList>
    </citation>
    <scope>NUCLEOTIDE SEQUENCE [LARGE SCALE GENOMIC DNA]</scope>
    <source>
        <strain evidence="5">DSM 10349</strain>
    </source>
</reference>
<dbReference type="EMBL" id="FRAR01000016">
    <property type="protein sequence ID" value="SHK54398.1"/>
    <property type="molecule type" value="Genomic_DNA"/>
</dbReference>
<dbReference type="SMART" id="SM00028">
    <property type="entry name" value="TPR"/>
    <property type="match status" value="2"/>
</dbReference>
<dbReference type="Pfam" id="PF13181">
    <property type="entry name" value="TPR_8"/>
    <property type="match status" value="1"/>
</dbReference>
<feature type="repeat" description="TPR" evidence="3">
    <location>
        <begin position="102"/>
        <end position="135"/>
    </location>
</feature>
<dbReference type="PANTHER" id="PTHR44943">
    <property type="entry name" value="CELLULOSE SYNTHASE OPERON PROTEIN C"/>
    <property type="match status" value="1"/>
</dbReference>
<accession>A0A1M6TC98</accession>
<evidence type="ECO:0000256" key="3">
    <source>
        <dbReference type="PROSITE-ProRule" id="PRU00339"/>
    </source>
</evidence>
<feature type="repeat" description="TPR" evidence="3">
    <location>
        <begin position="68"/>
        <end position="101"/>
    </location>
</feature>
<evidence type="ECO:0000256" key="2">
    <source>
        <dbReference type="ARBA" id="ARBA00022803"/>
    </source>
</evidence>
<sequence>MIFRRLSPRAKQKRLQRIVMGVLAAVLALGLIASSIAWTGGSQTEPPKTVEDRIKLLEGQAKKKPEDKGVLLPLAAHYSQVGKVEQATETYEKVLKLDPKNVSVHQELSLLYYTQGKSDKALQLLESALKIEPNNVEVNYQYANVLAEKKDYSAAITAMEKVTAAEKEGSRAEAARKSIEAWKMEVGQ</sequence>
<name>A0A1M6TC98_9FIRM</name>
<dbReference type="Gene3D" id="1.25.40.10">
    <property type="entry name" value="Tetratricopeptide repeat domain"/>
    <property type="match status" value="1"/>
</dbReference>
<organism evidence="4 5">
    <name type="scientific">Desulforamulus aeronauticus DSM 10349</name>
    <dbReference type="NCBI Taxonomy" id="1121421"/>
    <lineage>
        <taxon>Bacteria</taxon>
        <taxon>Bacillati</taxon>
        <taxon>Bacillota</taxon>
        <taxon>Clostridia</taxon>
        <taxon>Eubacteriales</taxon>
        <taxon>Peptococcaceae</taxon>
        <taxon>Desulforamulus</taxon>
    </lineage>
</organism>
<dbReference type="Pfam" id="PF14559">
    <property type="entry name" value="TPR_19"/>
    <property type="match status" value="1"/>
</dbReference>
<evidence type="ECO:0000313" key="5">
    <source>
        <dbReference type="Proteomes" id="UP000183997"/>
    </source>
</evidence>
<keyword evidence="1" id="KW-0677">Repeat</keyword>
<keyword evidence="5" id="KW-1185">Reference proteome</keyword>
<dbReference type="PROSITE" id="PS50293">
    <property type="entry name" value="TPR_REGION"/>
    <property type="match status" value="1"/>
</dbReference>
<proteinExistence type="predicted"/>
<dbReference type="InterPro" id="IPR011990">
    <property type="entry name" value="TPR-like_helical_dom_sf"/>
</dbReference>
<gene>
    <name evidence="4" type="ORF">SAMN02745123_02247</name>
</gene>
<protein>
    <submittedName>
        <fullName evidence="4">Tetratricopeptide repeat-containing protein</fullName>
    </submittedName>
</protein>